<accession>A0A6P2D475</accession>
<organism evidence="2 3">
    <name type="scientific">Gemmata massiliana</name>
    <dbReference type="NCBI Taxonomy" id="1210884"/>
    <lineage>
        <taxon>Bacteria</taxon>
        <taxon>Pseudomonadati</taxon>
        <taxon>Planctomycetota</taxon>
        <taxon>Planctomycetia</taxon>
        <taxon>Gemmatales</taxon>
        <taxon>Gemmataceae</taxon>
        <taxon>Gemmata</taxon>
    </lineage>
</organism>
<sequence>MPVVVFVGPRVVTARDYLVLDLFVLVGLCVYEVAQIWMPRRTFSWDDIGASVLGAGIAAVLGFALFLRPVRRDN</sequence>
<dbReference type="KEGG" id="gms:SOIL9_16130"/>
<feature type="transmembrane region" description="Helical" evidence="1">
    <location>
        <begin position="17"/>
        <end position="36"/>
    </location>
</feature>
<evidence type="ECO:0000313" key="3">
    <source>
        <dbReference type="Proteomes" id="UP000464178"/>
    </source>
</evidence>
<dbReference type="EMBL" id="LR593886">
    <property type="protein sequence ID" value="VTR96101.1"/>
    <property type="molecule type" value="Genomic_DNA"/>
</dbReference>
<keyword evidence="1" id="KW-1133">Transmembrane helix</keyword>
<keyword evidence="3" id="KW-1185">Reference proteome</keyword>
<evidence type="ECO:0000256" key="1">
    <source>
        <dbReference type="SAM" id="Phobius"/>
    </source>
</evidence>
<dbReference type="AlphaFoldDB" id="A0A6P2D475"/>
<dbReference type="Proteomes" id="UP000464178">
    <property type="component" value="Chromosome"/>
</dbReference>
<reference evidence="2 3" key="1">
    <citation type="submission" date="2019-05" db="EMBL/GenBank/DDBJ databases">
        <authorList>
            <consortium name="Science for Life Laboratories"/>
        </authorList>
    </citation>
    <scope>NUCLEOTIDE SEQUENCE [LARGE SCALE GENOMIC DNA]</scope>
    <source>
        <strain evidence="2">Soil9</strain>
    </source>
</reference>
<evidence type="ECO:0000313" key="2">
    <source>
        <dbReference type="EMBL" id="VTR96101.1"/>
    </source>
</evidence>
<proteinExistence type="predicted"/>
<evidence type="ECO:0008006" key="4">
    <source>
        <dbReference type="Google" id="ProtNLM"/>
    </source>
</evidence>
<name>A0A6P2D475_9BACT</name>
<protein>
    <recommendedName>
        <fullName evidence="4">VanZ-like domain-containing protein</fullName>
    </recommendedName>
</protein>
<feature type="transmembrane region" description="Helical" evidence="1">
    <location>
        <begin position="48"/>
        <end position="67"/>
    </location>
</feature>
<keyword evidence="1" id="KW-0472">Membrane</keyword>
<gene>
    <name evidence="2" type="ORF">SOIL9_16130</name>
</gene>
<keyword evidence="1" id="KW-0812">Transmembrane</keyword>